<evidence type="ECO:0000313" key="3">
    <source>
        <dbReference type="Proteomes" id="UP000287033"/>
    </source>
</evidence>
<dbReference type="EMBL" id="BEZZ01001571">
    <property type="protein sequence ID" value="GCC19621.1"/>
    <property type="molecule type" value="Genomic_DNA"/>
</dbReference>
<evidence type="ECO:0000256" key="1">
    <source>
        <dbReference type="SAM" id="MobiDB-lite"/>
    </source>
</evidence>
<feature type="compositionally biased region" description="Basic and acidic residues" evidence="1">
    <location>
        <begin position="97"/>
        <end position="119"/>
    </location>
</feature>
<protein>
    <submittedName>
        <fullName evidence="2">Uncharacterized protein</fullName>
    </submittedName>
</protein>
<sequence length="119" mass="12688">MCAPRSRTRSSSCSGKSPTLGTLLVRSRRSESKCSGPEQIPEGSSMTRPGAAKITLPLLPIGLHVSTISQIVLTLVISTNRTLLENGKPVGHQEQTGSKRERGRAAGKDMSESGHRISH</sequence>
<reference evidence="2 3" key="1">
    <citation type="journal article" date="2018" name="Nat. Ecol. Evol.">
        <title>Shark genomes provide insights into elasmobranch evolution and the origin of vertebrates.</title>
        <authorList>
            <person name="Hara Y"/>
            <person name="Yamaguchi K"/>
            <person name="Onimaru K"/>
            <person name="Kadota M"/>
            <person name="Koyanagi M"/>
            <person name="Keeley SD"/>
            <person name="Tatsumi K"/>
            <person name="Tanaka K"/>
            <person name="Motone F"/>
            <person name="Kageyama Y"/>
            <person name="Nozu R"/>
            <person name="Adachi N"/>
            <person name="Nishimura O"/>
            <person name="Nakagawa R"/>
            <person name="Tanegashima C"/>
            <person name="Kiyatake I"/>
            <person name="Matsumoto R"/>
            <person name="Murakumo K"/>
            <person name="Nishida K"/>
            <person name="Terakita A"/>
            <person name="Kuratani S"/>
            <person name="Sato K"/>
            <person name="Hyodo S Kuraku.S."/>
        </authorList>
    </citation>
    <scope>NUCLEOTIDE SEQUENCE [LARGE SCALE GENOMIC DNA]</scope>
</reference>
<dbReference type="AlphaFoldDB" id="A0A401RN75"/>
<comment type="caution">
    <text evidence="2">The sequence shown here is derived from an EMBL/GenBank/DDBJ whole genome shotgun (WGS) entry which is preliminary data.</text>
</comment>
<accession>A0A401RN75</accession>
<gene>
    <name evidence="2" type="ORF">chiPu_0018429</name>
</gene>
<feature type="region of interest" description="Disordered" evidence="1">
    <location>
        <begin position="86"/>
        <end position="119"/>
    </location>
</feature>
<feature type="region of interest" description="Disordered" evidence="1">
    <location>
        <begin position="1"/>
        <end position="49"/>
    </location>
</feature>
<proteinExistence type="predicted"/>
<organism evidence="2 3">
    <name type="scientific">Chiloscyllium punctatum</name>
    <name type="common">Brownbanded bambooshark</name>
    <name type="synonym">Hemiscyllium punctatum</name>
    <dbReference type="NCBI Taxonomy" id="137246"/>
    <lineage>
        <taxon>Eukaryota</taxon>
        <taxon>Metazoa</taxon>
        <taxon>Chordata</taxon>
        <taxon>Craniata</taxon>
        <taxon>Vertebrata</taxon>
        <taxon>Chondrichthyes</taxon>
        <taxon>Elasmobranchii</taxon>
        <taxon>Galeomorphii</taxon>
        <taxon>Galeoidea</taxon>
        <taxon>Orectolobiformes</taxon>
        <taxon>Hemiscylliidae</taxon>
        <taxon>Chiloscyllium</taxon>
    </lineage>
</organism>
<keyword evidence="3" id="KW-1185">Reference proteome</keyword>
<dbReference type="Proteomes" id="UP000287033">
    <property type="component" value="Unassembled WGS sequence"/>
</dbReference>
<evidence type="ECO:0000313" key="2">
    <source>
        <dbReference type="EMBL" id="GCC19621.1"/>
    </source>
</evidence>
<name>A0A401RN75_CHIPU</name>